<feature type="domain" description="RNase H type-1" evidence="1">
    <location>
        <begin position="1"/>
        <end position="95"/>
    </location>
</feature>
<dbReference type="InterPro" id="IPR002156">
    <property type="entry name" value="RNaseH_domain"/>
</dbReference>
<name>A0AAV6HUL4_9ERIC</name>
<organism evidence="2 3">
    <name type="scientific">Rhododendron griersonianum</name>
    <dbReference type="NCBI Taxonomy" id="479676"/>
    <lineage>
        <taxon>Eukaryota</taxon>
        <taxon>Viridiplantae</taxon>
        <taxon>Streptophyta</taxon>
        <taxon>Embryophyta</taxon>
        <taxon>Tracheophyta</taxon>
        <taxon>Spermatophyta</taxon>
        <taxon>Magnoliopsida</taxon>
        <taxon>eudicotyledons</taxon>
        <taxon>Gunneridae</taxon>
        <taxon>Pentapetalae</taxon>
        <taxon>asterids</taxon>
        <taxon>Ericales</taxon>
        <taxon>Ericaceae</taxon>
        <taxon>Ericoideae</taxon>
        <taxon>Rhodoreae</taxon>
        <taxon>Rhododendron</taxon>
    </lineage>
</organism>
<accession>A0AAV6HUL4</accession>
<evidence type="ECO:0000313" key="3">
    <source>
        <dbReference type="Proteomes" id="UP000823749"/>
    </source>
</evidence>
<dbReference type="Proteomes" id="UP000823749">
    <property type="component" value="Chromosome 13"/>
</dbReference>
<dbReference type="AlphaFoldDB" id="A0AAV6HUL4"/>
<dbReference type="EMBL" id="JACTNZ010000013">
    <property type="protein sequence ID" value="KAG5516301.1"/>
    <property type="molecule type" value="Genomic_DNA"/>
</dbReference>
<gene>
    <name evidence="2" type="ORF">RHGRI_037119</name>
</gene>
<dbReference type="GO" id="GO:0004523">
    <property type="term" value="F:RNA-DNA hybrid ribonuclease activity"/>
    <property type="evidence" value="ECO:0007669"/>
    <property type="project" value="InterPro"/>
</dbReference>
<dbReference type="Pfam" id="PF13456">
    <property type="entry name" value="RVT_3"/>
    <property type="match status" value="1"/>
</dbReference>
<keyword evidence="3" id="KW-1185">Reference proteome</keyword>
<protein>
    <recommendedName>
        <fullName evidence="1">RNase H type-1 domain-containing protein</fullName>
    </recommendedName>
</protein>
<dbReference type="GO" id="GO:0003676">
    <property type="term" value="F:nucleic acid binding"/>
    <property type="evidence" value="ECO:0007669"/>
    <property type="project" value="InterPro"/>
</dbReference>
<sequence>MVVRNCYGAFVAGRSMNLGVADSALCAEALAWTAAFNFASLLGLEAIPIEGGSQQLVKILGRERSCPPATVEVTVEIQYLDGLWACDVRFVRRSGRLM</sequence>
<evidence type="ECO:0000259" key="1">
    <source>
        <dbReference type="Pfam" id="PF13456"/>
    </source>
</evidence>
<proteinExistence type="predicted"/>
<comment type="caution">
    <text evidence="2">The sequence shown here is derived from an EMBL/GenBank/DDBJ whole genome shotgun (WGS) entry which is preliminary data.</text>
</comment>
<evidence type="ECO:0000313" key="2">
    <source>
        <dbReference type="EMBL" id="KAG5516301.1"/>
    </source>
</evidence>
<reference evidence="2 3" key="1">
    <citation type="submission" date="2020-08" db="EMBL/GenBank/DDBJ databases">
        <title>Plant Genome Project.</title>
        <authorList>
            <person name="Zhang R.-G."/>
        </authorList>
    </citation>
    <scope>NUCLEOTIDE SEQUENCE [LARGE SCALE GENOMIC DNA]</scope>
    <source>
        <strain evidence="2">WSP0</strain>
        <tissue evidence="2">Leaf</tissue>
    </source>
</reference>